<protein>
    <submittedName>
        <fullName evidence="2">Uncharacterized protein</fullName>
    </submittedName>
</protein>
<accession>A0ABW2HNU2</accession>
<comment type="caution">
    <text evidence="2">The sequence shown here is derived from an EMBL/GenBank/DDBJ whole genome shotgun (WGS) entry which is preliminary data.</text>
</comment>
<proteinExistence type="predicted"/>
<organism evidence="2 3">
    <name type="scientific">Paractinoplanes rhizophilus</name>
    <dbReference type="NCBI Taxonomy" id="1416877"/>
    <lineage>
        <taxon>Bacteria</taxon>
        <taxon>Bacillati</taxon>
        <taxon>Actinomycetota</taxon>
        <taxon>Actinomycetes</taxon>
        <taxon>Micromonosporales</taxon>
        <taxon>Micromonosporaceae</taxon>
        <taxon>Paractinoplanes</taxon>
    </lineage>
</organism>
<keyword evidence="1" id="KW-0472">Membrane</keyword>
<evidence type="ECO:0000313" key="2">
    <source>
        <dbReference type="EMBL" id="MFC7274887.1"/>
    </source>
</evidence>
<name>A0ABW2HNU2_9ACTN</name>
<dbReference type="Proteomes" id="UP001596548">
    <property type="component" value="Unassembled WGS sequence"/>
</dbReference>
<dbReference type="RefSeq" id="WP_378967366.1">
    <property type="nucleotide sequence ID" value="NZ_JBHTBJ010000007.1"/>
</dbReference>
<evidence type="ECO:0000313" key="3">
    <source>
        <dbReference type="Proteomes" id="UP001596548"/>
    </source>
</evidence>
<dbReference type="EMBL" id="JBHTBJ010000007">
    <property type="protein sequence ID" value="MFC7274887.1"/>
    <property type="molecule type" value="Genomic_DNA"/>
</dbReference>
<evidence type="ECO:0000256" key="1">
    <source>
        <dbReference type="SAM" id="Phobius"/>
    </source>
</evidence>
<keyword evidence="1" id="KW-1133">Transmembrane helix</keyword>
<reference evidence="3" key="1">
    <citation type="journal article" date="2019" name="Int. J. Syst. Evol. Microbiol.">
        <title>The Global Catalogue of Microorganisms (GCM) 10K type strain sequencing project: providing services to taxonomists for standard genome sequencing and annotation.</title>
        <authorList>
            <consortium name="The Broad Institute Genomics Platform"/>
            <consortium name="The Broad Institute Genome Sequencing Center for Infectious Disease"/>
            <person name="Wu L."/>
            <person name="Ma J."/>
        </authorList>
    </citation>
    <scope>NUCLEOTIDE SEQUENCE [LARGE SCALE GENOMIC DNA]</scope>
    <source>
        <strain evidence="3">XZYJT-10</strain>
    </source>
</reference>
<keyword evidence="1" id="KW-0812">Transmembrane</keyword>
<feature type="transmembrane region" description="Helical" evidence="1">
    <location>
        <begin position="70"/>
        <end position="91"/>
    </location>
</feature>
<sequence length="129" mass="13857">MAERVDLLVPAEVAPRLSMSDGAVGVAALRGGVLYVRDVPAAVAEEWIAQNPGVRSVRRRPAVRLFRPRVYTYASVVCLIAAVQVVIVLAVDGAENLLWLWLTAPVVLAAAGITLACKSIPFEHVRFPS</sequence>
<feature type="transmembrane region" description="Helical" evidence="1">
    <location>
        <begin position="97"/>
        <end position="117"/>
    </location>
</feature>
<gene>
    <name evidence="2" type="ORF">ACFQS1_12900</name>
</gene>
<keyword evidence="3" id="KW-1185">Reference proteome</keyword>